<dbReference type="Pfam" id="PF03372">
    <property type="entry name" value="Exo_endo_phos"/>
    <property type="match status" value="1"/>
</dbReference>
<dbReference type="InterPro" id="IPR036691">
    <property type="entry name" value="Endo/exonu/phosph_ase_sf"/>
</dbReference>
<dbReference type="STRING" id="420998.JDO7802_01924"/>
<name>A0A0M6YKV8_9RHOB</name>
<feature type="domain" description="Endonuclease/exonuclease/phosphatase" evidence="1">
    <location>
        <begin position="6"/>
        <end position="322"/>
    </location>
</feature>
<keyword evidence="2" id="KW-0269">Exonuclease</keyword>
<reference evidence="2 3" key="1">
    <citation type="submission" date="2015-07" db="EMBL/GenBank/DDBJ databases">
        <authorList>
            <person name="Noorani M."/>
        </authorList>
    </citation>
    <scope>NUCLEOTIDE SEQUENCE [LARGE SCALE GENOMIC DNA]</scope>
    <source>
        <strain evidence="2 3">CECT 7802</strain>
    </source>
</reference>
<sequence>MTLRLATWNVEWFNRLFGDDDSLDHDAQTTSRYEITKARQLDAIAAVMRAIDADALLVIEAPDDGPRRSTRIALERFADWAGLRTSRVMLGFPNETRQEIALMYDPDRVTPRHAPGDGAEAPRFDRVFGMDLDTDLRAEKLVWSKPPLELDLETAIGPLHLIGVHAKSKAAHGATTPEDALRINILNRRKQLAQCIWLRRRVDARLAEGRDLIVAGDFNDGPGLDTFEALFGRSGVEIVLGDGPTALFDPNARPARIGAALPATARFWDNIGKRYLNALLDFAMVGSSLRDRAAWRILHPFDDPKVAADATLRDALLDASDHFPVILDLTGPATHL</sequence>
<dbReference type="EMBL" id="CXSU01000012">
    <property type="protein sequence ID" value="CTQ49907.1"/>
    <property type="molecule type" value="Genomic_DNA"/>
</dbReference>
<dbReference type="Gene3D" id="3.60.10.10">
    <property type="entry name" value="Endonuclease/exonuclease/phosphatase"/>
    <property type="match status" value="1"/>
</dbReference>
<protein>
    <submittedName>
        <fullName evidence="2">Endonuclease/Exonuclease/phosphatase family protein</fullName>
    </submittedName>
</protein>
<gene>
    <name evidence="2" type="ORF">JDO7802_01924</name>
</gene>
<keyword evidence="2" id="KW-0540">Nuclease</keyword>
<keyword evidence="2" id="KW-0378">Hydrolase</keyword>
<organism evidence="2 3">
    <name type="scientific">Jannaschia donghaensis</name>
    <dbReference type="NCBI Taxonomy" id="420998"/>
    <lineage>
        <taxon>Bacteria</taxon>
        <taxon>Pseudomonadati</taxon>
        <taxon>Pseudomonadota</taxon>
        <taxon>Alphaproteobacteria</taxon>
        <taxon>Rhodobacterales</taxon>
        <taxon>Roseobacteraceae</taxon>
        <taxon>Jannaschia</taxon>
    </lineage>
</organism>
<dbReference type="SUPFAM" id="SSF56219">
    <property type="entry name" value="DNase I-like"/>
    <property type="match status" value="1"/>
</dbReference>
<evidence type="ECO:0000313" key="2">
    <source>
        <dbReference type="EMBL" id="CTQ49907.1"/>
    </source>
</evidence>
<dbReference type="AlphaFoldDB" id="A0A0M6YKV8"/>
<dbReference type="Proteomes" id="UP000049222">
    <property type="component" value="Unassembled WGS sequence"/>
</dbReference>
<dbReference type="GO" id="GO:0004527">
    <property type="term" value="F:exonuclease activity"/>
    <property type="evidence" value="ECO:0007669"/>
    <property type="project" value="UniProtKB-KW"/>
</dbReference>
<evidence type="ECO:0000313" key="3">
    <source>
        <dbReference type="Proteomes" id="UP000049222"/>
    </source>
</evidence>
<keyword evidence="3" id="KW-1185">Reference proteome</keyword>
<dbReference type="InterPro" id="IPR005135">
    <property type="entry name" value="Endo/exonuclease/phosphatase"/>
</dbReference>
<keyword evidence="2" id="KW-0255">Endonuclease</keyword>
<accession>A0A0M6YKV8</accession>
<proteinExistence type="predicted"/>
<evidence type="ECO:0000259" key="1">
    <source>
        <dbReference type="Pfam" id="PF03372"/>
    </source>
</evidence>
<dbReference type="GO" id="GO:0004519">
    <property type="term" value="F:endonuclease activity"/>
    <property type="evidence" value="ECO:0007669"/>
    <property type="project" value="UniProtKB-KW"/>
</dbReference>
<dbReference type="RefSeq" id="WP_306455356.1">
    <property type="nucleotide sequence ID" value="NZ_CXSU01000012.1"/>
</dbReference>